<evidence type="ECO:0000313" key="2">
    <source>
        <dbReference type="EMBL" id="MBD8489091.1"/>
    </source>
</evidence>
<protein>
    <recommendedName>
        <fullName evidence="1">Arm DNA-binding domain-containing protein</fullName>
    </recommendedName>
</protein>
<feature type="domain" description="Arm DNA-binding" evidence="1">
    <location>
        <begin position="12"/>
        <end position="98"/>
    </location>
</feature>
<evidence type="ECO:0000313" key="3">
    <source>
        <dbReference type="Proteomes" id="UP000647133"/>
    </source>
</evidence>
<organism evidence="2 3">
    <name type="scientific">Echinicola arenosa</name>
    <dbReference type="NCBI Taxonomy" id="2774144"/>
    <lineage>
        <taxon>Bacteria</taxon>
        <taxon>Pseudomonadati</taxon>
        <taxon>Bacteroidota</taxon>
        <taxon>Cytophagia</taxon>
        <taxon>Cytophagales</taxon>
        <taxon>Cyclobacteriaceae</taxon>
        <taxon>Echinicola</taxon>
    </lineage>
</organism>
<dbReference type="Pfam" id="PF17293">
    <property type="entry name" value="Arm-DNA-bind_5"/>
    <property type="match status" value="1"/>
</dbReference>
<sequence length="129" mass="15013">MKSNFNTFGVIFFIKKYKAKNGRAPIYARITVDGRRADFSVRKSIEPRFWNGMKGLAKGSNPETIKFNQFIESIRSKIVTLYQDTIIRNETPTAEDLKNKFLGIEKIEHSLSSIFTYHREMLIPSPHKR</sequence>
<dbReference type="RefSeq" id="WP_192009981.1">
    <property type="nucleotide sequence ID" value="NZ_JACYTQ010000003.1"/>
</dbReference>
<reference evidence="2 3" key="1">
    <citation type="submission" date="2020-09" db="EMBL/GenBank/DDBJ databases">
        <title>Echinicola sp. CAU 1574 isolated from sand of Sido Beach.</title>
        <authorList>
            <person name="Kim W."/>
        </authorList>
    </citation>
    <scope>NUCLEOTIDE SEQUENCE [LARGE SCALE GENOMIC DNA]</scope>
    <source>
        <strain evidence="2 3">CAU 1574</strain>
    </source>
</reference>
<comment type="caution">
    <text evidence="2">The sequence shown here is derived from an EMBL/GenBank/DDBJ whole genome shotgun (WGS) entry which is preliminary data.</text>
</comment>
<name>A0ABR9AK06_9BACT</name>
<gene>
    <name evidence="2" type="ORF">IFO69_10065</name>
</gene>
<dbReference type="EMBL" id="JACYTQ010000003">
    <property type="protein sequence ID" value="MBD8489091.1"/>
    <property type="molecule type" value="Genomic_DNA"/>
</dbReference>
<dbReference type="Proteomes" id="UP000647133">
    <property type="component" value="Unassembled WGS sequence"/>
</dbReference>
<keyword evidence="3" id="KW-1185">Reference proteome</keyword>
<accession>A0ABR9AK06</accession>
<evidence type="ECO:0000259" key="1">
    <source>
        <dbReference type="Pfam" id="PF17293"/>
    </source>
</evidence>
<dbReference type="InterPro" id="IPR035386">
    <property type="entry name" value="Arm-DNA-bind_5"/>
</dbReference>
<proteinExistence type="predicted"/>